<dbReference type="Pfam" id="PF00069">
    <property type="entry name" value="Pkinase"/>
    <property type="match status" value="1"/>
</dbReference>
<dbReference type="AlphaFoldDB" id="A0A9W4SVE4"/>
<dbReference type="Proteomes" id="UP001153678">
    <property type="component" value="Unassembled WGS sequence"/>
</dbReference>
<protein>
    <submittedName>
        <fullName evidence="2">7503_t:CDS:1</fullName>
    </submittedName>
</protein>
<dbReference type="SUPFAM" id="SSF56112">
    <property type="entry name" value="Protein kinase-like (PK-like)"/>
    <property type="match status" value="1"/>
</dbReference>
<gene>
    <name evidence="2" type="ORF">FWILDA_LOCUS10809</name>
</gene>
<evidence type="ECO:0000313" key="3">
    <source>
        <dbReference type="Proteomes" id="UP001153678"/>
    </source>
</evidence>
<sequence>MQKLACLNSSTLLKILIFHFDEDSNSGDKSPTFIVLSPLCKQFRNWRKEDIPHIIGTLKKVHDMNIIHRDFRKWNLLRDQDGNVRIADWGFAVKANQSTAFAGSLETLPDNALQKVIDGKEITYTPSIELISV</sequence>
<dbReference type="GO" id="GO:0005524">
    <property type="term" value="F:ATP binding"/>
    <property type="evidence" value="ECO:0007669"/>
    <property type="project" value="InterPro"/>
</dbReference>
<evidence type="ECO:0000313" key="2">
    <source>
        <dbReference type="EMBL" id="CAI2182901.1"/>
    </source>
</evidence>
<dbReference type="InterPro" id="IPR011009">
    <property type="entry name" value="Kinase-like_dom_sf"/>
</dbReference>
<reference evidence="2" key="1">
    <citation type="submission" date="2022-08" db="EMBL/GenBank/DDBJ databases">
        <authorList>
            <person name="Kallberg Y."/>
            <person name="Tangrot J."/>
            <person name="Rosling A."/>
        </authorList>
    </citation>
    <scope>NUCLEOTIDE SEQUENCE</scope>
    <source>
        <strain evidence="2">Wild A</strain>
    </source>
</reference>
<dbReference type="GO" id="GO:0004672">
    <property type="term" value="F:protein kinase activity"/>
    <property type="evidence" value="ECO:0007669"/>
    <property type="project" value="InterPro"/>
</dbReference>
<dbReference type="OrthoDB" id="10252171at2759"/>
<dbReference type="PROSITE" id="PS50011">
    <property type="entry name" value="PROTEIN_KINASE_DOM"/>
    <property type="match status" value="1"/>
</dbReference>
<proteinExistence type="predicted"/>
<dbReference type="Gene3D" id="1.10.510.10">
    <property type="entry name" value="Transferase(Phosphotransferase) domain 1"/>
    <property type="match status" value="1"/>
</dbReference>
<feature type="non-terminal residue" evidence="2">
    <location>
        <position position="133"/>
    </location>
</feature>
<dbReference type="EMBL" id="CAMKVN010002866">
    <property type="protein sequence ID" value="CAI2182901.1"/>
    <property type="molecule type" value="Genomic_DNA"/>
</dbReference>
<comment type="caution">
    <text evidence="2">The sequence shown here is derived from an EMBL/GenBank/DDBJ whole genome shotgun (WGS) entry which is preliminary data.</text>
</comment>
<name>A0A9W4SVE4_9GLOM</name>
<dbReference type="InterPro" id="IPR000719">
    <property type="entry name" value="Prot_kinase_dom"/>
</dbReference>
<keyword evidence="3" id="KW-1185">Reference proteome</keyword>
<feature type="domain" description="Protein kinase" evidence="1">
    <location>
        <begin position="1"/>
        <end position="133"/>
    </location>
</feature>
<evidence type="ECO:0000259" key="1">
    <source>
        <dbReference type="PROSITE" id="PS50011"/>
    </source>
</evidence>
<organism evidence="2 3">
    <name type="scientific">Funneliformis geosporum</name>
    <dbReference type="NCBI Taxonomy" id="1117311"/>
    <lineage>
        <taxon>Eukaryota</taxon>
        <taxon>Fungi</taxon>
        <taxon>Fungi incertae sedis</taxon>
        <taxon>Mucoromycota</taxon>
        <taxon>Glomeromycotina</taxon>
        <taxon>Glomeromycetes</taxon>
        <taxon>Glomerales</taxon>
        <taxon>Glomeraceae</taxon>
        <taxon>Funneliformis</taxon>
    </lineage>
</organism>
<accession>A0A9W4SVE4</accession>